<gene>
    <name evidence="1" type="ORF">OXD698_LOCUS52872</name>
</gene>
<comment type="caution">
    <text evidence="1">The sequence shown here is derived from an EMBL/GenBank/DDBJ whole genome shotgun (WGS) entry which is preliminary data.</text>
</comment>
<evidence type="ECO:0000313" key="2">
    <source>
        <dbReference type="Proteomes" id="UP000663844"/>
    </source>
</evidence>
<protein>
    <submittedName>
        <fullName evidence="1">Uncharacterized protein</fullName>
    </submittedName>
</protein>
<dbReference type="EMBL" id="CAJOAZ010029405">
    <property type="protein sequence ID" value="CAF4424947.1"/>
    <property type="molecule type" value="Genomic_DNA"/>
</dbReference>
<organism evidence="1 2">
    <name type="scientific">Adineta steineri</name>
    <dbReference type="NCBI Taxonomy" id="433720"/>
    <lineage>
        <taxon>Eukaryota</taxon>
        <taxon>Metazoa</taxon>
        <taxon>Spiralia</taxon>
        <taxon>Gnathifera</taxon>
        <taxon>Rotifera</taxon>
        <taxon>Eurotatoria</taxon>
        <taxon>Bdelloidea</taxon>
        <taxon>Adinetida</taxon>
        <taxon>Adinetidae</taxon>
        <taxon>Adineta</taxon>
    </lineage>
</organism>
<feature type="non-terminal residue" evidence="1">
    <location>
        <position position="29"/>
    </location>
</feature>
<proteinExistence type="predicted"/>
<name>A0A820QIW6_9BILA</name>
<accession>A0A820QIW6</accession>
<sequence>MNETFIINELKENVCFVSLDFQEDMKKAR</sequence>
<dbReference type="Proteomes" id="UP000663844">
    <property type="component" value="Unassembled WGS sequence"/>
</dbReference>
<reference evidence="1" key="1">
    <citation type="submission" date="2021-02" db="EMBL/GenBank/DDBJ databases">
        <authorList>
            <person name="Nowell W R."/>
        </authorList>
    </citation>
    <scope>NUCLEOTIDE SEQUENCE</scope>
</reference>
<dbReference type="AlphaFoldDB" id="A0A820QIW6"/>
<dbReference type="Gene3D" id="3.90.640.10">
    <property type="entry name" value="Actin, Chain A, domain 4"/>
    <property type="match status" value="1"/>
</dbReference>
<evidence type="ECO:0000313" key="1">
    <source>
        <dbReference type="EMBL" id="CAF4424947.1"/>
    </source>
</evidence>